<dbReference type="CDD" id="cd00121">
    <property type="entry name" value="MATH"/>
    <property type="match status" value="1"/>
</dbReference>
<accession>H2L040</accession>
<dbReference type="RefSeq" id="NP_001040791.3">
    <property type="nucleotide sequence ID" value="NM_001047326.4"/>
</dbReference>
<evidence type="ECO:0000313" key="3">
    <source>
        <dbReference type="Proteomes" id="UP000001940"/>
    </source>
</evidence>
<dbReference type="CTD" id="173482"/>
<dbReference type="EMBL" id="BX284602">
    <property type="protein sequence ID" value="CCD71282.2"/>
    <property type="molecule type" value="Genomic_DNA"/>
</dbReference>
<dbReference type="Pfam" id="PF00917">
    <property type="entry name" value="MATH"/>
    <property type="match status" value="2"/>
</dbReference>
<dbReference type="InParanoid" id="H2L040"/>
<dbReference type="WormBase" id="M01D1.2">
    <property type="protein sequence ID" value="CE51228"/>
    <property type="gene ID" value="WBGene00019699"/>
    <property type="gene designation" value="math-34"/>
</dbReference>
<dbReference type="SMART" id="SM00061">
    <property type="entry name" value="MATH"/>
    <property type="match status" value="2"/>
</dbReference>
<feature type="domain" description="MATH" evidence="1">
    <location>
        <begin position="5"/>
        <end position="105"/>
    </location>
</feature>
<keyword evidence="5" id="KW-1267">Proteomics identification</keyword>
<sequence length="514" mass="58538">MADFLLQHEFEYVDGLEDNASLTGNSESFGDFKWTLGITRSEDSLWLSLECSSKKNVEQVKTNLKLILISLNGNRWAKQFDGSCFKFDKSEVDRKIERIVGWESIENDFLVDGKIKVQAHLGGLEVEESGVGEFEMENVFKNIEFMRPGDEMYSEKGSHLNYWWRIHLMRRDDYIGVGITWRQKFGQDFRKLRAEIDLVISSENGNRFAKKLKDAVFESKIYGQYCIQGKEIFDWESVGDFLVDGALKVEARVNVIDSVLIPKQQTLKGDKLEEIEDFESKLKVLDNLINENSGAGTLDASGINDDKPEELEDFESKLRIPDNLINENSKAGSIIDIGVRSKFGRSTTVQKRIKDLDTRNKDLSSDIGTLGDVVKQLTLMNEKMEKEADQRAEVNMERELKSALKSKQQLKNDTLKSPAITDENVNTKLRSATEQEDLITIYQCEEFLTSKSKKSTSEMLRIAMEFNLDNLKNHCLSNMTTSEQIAEIVSDLKLGGLDRPLLEALITRALELKS</sequence>
<dbReference type="InterPro" id="IPR002083">
    <property type="entry name" value="MATH/TRAF_dom"/>
</dbReference>
<dbReference type="SMR" id="H2L040"/>
<dbReference type="SUPFAM" id="SSF49599">
    <property type="entry name" value="TRAF domain-like"/>
    <property type="match status" value="1"/>
</dbReference>
<proteinExistence type="evidence at protein level"/>
<gene>
    <name evidence="2 4" type="primary">math-34</name>
    <name evidence="2" type="ORF">CELE_M01D1.2</name>
    <name evidence="4" type="ORF">M01D1.2</name>
</gene>
<evidence type="ECO:0000313" key="4">
    <source>
        <dbReference type="WormBase" id="M01D1.2"/>
    </source>
</evidence>
<dbReference type="KEGG" id="cel:CELE_M01D1.2"/>
<dbReference type="InterPro" id="IPR052664">
    <property type="entry name" value="BTB-MATH_domain_protein"/>
</dbReference>
<organism evidence="2 3">
    <name type="scientific">Caenorhabditis elegans</name>
    <dbReference type="NCBI Taxonomy" id="6239"/>
    <lineage>
        <taxon>Eukaryota</taxon>
        <taxon>Metazoa</taxon>
        <taxon>Ecdysozoa</taxon>
        <taxon>Nematoda</taxon>
        <taxon>Chromadorea</taxon>
        <taxon>Rhabditida</taxon>
        <taxon>Rhabditina</taxon>
        <taxon>Rhabditomorpha</taxon>
        <taxon>Rhabditoidea</taxon>
        <taxon>Rhabditidae</taxon>
        <taxon>Peloderinae</taxon>
        <taxon>Caenorhabditis</taxon>
    </lineage>
</organism>
<keyword evidence="3" id="KW-1185">Reference proteome</keyword>
<feature type="domain" description="MATH" evidence="1">
    <location>
        <begin position="135"/>
        <end position="238"/>
    </location>
</feature>
<protein>
    <submittedName>
        <fullName evidence="2">MATH domain-containing protein</fullName>
    </submittedName>
</protein>
<dbReference type="PANTHER" id="PTHR22743:SF165">
    <property type="entry name" value="BTB AND MATH DOMAIN CONTAINING-RELATED"/>
    <property type="match status" value="1"/>
</dbReference>
<dbReference type="PANTHER" id="PTHR22743">
    <property type="entry name" value="MEPRIN/TRAF-LIKE MATH FAMILY-C.ELEGANS"/>
    <property type="match status" value="1"/>
</dbReference>
<evidence type="ECO:0000259" key="1">
    <source>
        <dbReference type="SMART" id="SM00061"/>
    </source>
</evidence>
<name>H2L040_CAEEL</name>
<evidence type="ECO:0007829" key="5">
    <source>
        <dbReference type="PeptideAtlas" id="H2L040"/>
    </source>
</evidence>
<dbReference type="Proteomes" id="UP000001940">
    <property type="component" value="Chromosome II"/>
</dbReference>
<reference evidence="2 3" key="1">
    <citation type="journal article" date="1998" name="Science">
        <title>Genome sequence of the nematode C. elegans: a platform for investigating biology.</title>
        <authorList>
            <consortium name="The C. elegans sequencing consortium"/>
            <person name="Sulson J.E."/>
            <person name="Waterston R."/>
        </authorList>
    </citation>
    <scope>NUCLEOTIDE SEQUENCE [LARGE SCALE GENOMIC DNA]</scope>
    <source>
        <strain evidence="2 3">Bristol N2</strain>
    </source>
</reference>
<evidence type="ECO:0000313" key="2">
    <source>
        <dbReference type="EMBL" id="CCD71282.2"/>
    </source>
</evidence>
<dbReference type="AlphaFoldDB" id="H2L040"/>
<dbReference type="AGR" id="WB:WBGene00019699"/>
<dbReference type="Bgee" id="WBGene00019699">
    <property type="expression patterns" value="Expressed in adult organism and 1 other cell type or tissue"/>
</dbReference>
<dbReference type="OrthoDB" id="5865602at2759"/>
<dbReference type="GeneID" id="173482"/>